<evidence type="ECO:0008006" key="3">
    <source>
        <dbReference type="Google" id="ProtNLM"/>
    </source>
</evidence>
<name>A0ABR4YGY4_9BACT</name>
<dbReference type="Proteomes" id="UP000030889">
    <property type="component" value="Unassembled WGS sequence"/>
</dbReference>
<gene>
    <name evidence="1" type="ORF">LG35_09845</name>
</gene>
<sequence>MIILCGLVAAGCAACSREIQPAGERNIPEGQVRVVMPVQAGQMECVTRAADEDTVNDLNVYLFDAYSRELVLHSYLTSMELEFNCVPGNYELYVIANAYADLGELQYAQVT</sequence>
<dbReference type="EMBL" id="JRGF01000021">
    <property type="protein sequence ID" value="KHE40626.1"/>
    <property type="molecule type" value="Genomic_DNA"/>
</dbReference>
<reference evidence="1 2" key="1">
    <citation type="submission" date="2014-09" db="EMBL/GenBank/DDBJ databases">
        <title>Alistipes sp. 627, sp. nov., a novel member of the family Rikenellaceae isolated from human faeces.</title>
        <authorList>
            <person name="Shkoporov A.N."/>
            <person name="Chaplin A.V."/>
            <person name="Motuzova O.V."/>
            <person name="Kafarskaia L.I."/>
            <person name="Khokhlova E.V."/>
            <person name="Efimov B.A."/>
        </authorList>
    </citation>
    <scope>NUCLEOTIDE SEQUENCE [LARGE SCALE GENOMIC DNA]</scope>
    <source>
        <strain evidence="1 2">627</strain>
    </source>
</reference>
<keyword evidence="2" id="KW-1185">Reference proteome</keyword>
<accession>A0ABR4YGY4</accession>
<evidence type="ECO:0000313" key="1">
    <source>
        <dbReference type="EMBL" id="KHE40626.1"/>
    </source>
</evidence>
<feature type="non-terminal residue" evidence="1">
    <location>
        <position position="111"/>
    </location>
</feature>
<organism evidence="1 2">
    <name type="scientific">Alistipes inops</name>
    <dbReference type="NCBI Taxonomy" id="1501391"/>
    <lineage>
        <taxon>Bacteria</taxon>
        <taxon>Pseudomonadati</taxon>
        <taxon>Bacteroidota</taxon>
        <taxon>Bacteroidia</taxon>
        <taxon>Bacteroidales</taxon>
        <taxon>Rikenellaceae</taxon>
        <taxon>Alistipes</taxon>
    </lineage>
</organism>
<proteinExistence type="predicted"/>
<protein>
    <recommendedName>
        <fullName evidence="3">DUF3244 domain-containing protein</fullName>
    </recommendedName>
</protein>
<evidence type="ECO:0000313" key="2">
    <source>
        <dbReference type="Proteomes" id="UP000030889"/>
    </source>
</evidence>
<comment type="caution">
    <text evidence="1">The sequence shown here is derived from an EMBL/GenBank/DDBJ whole genome shotgun (WGS) entry which is preliminary data.</text>
</comment>